<feature type="transmembrane region" description="Helical" evidence="1">
    <location>
        <begin position="14"/>
        <end position="35"/>
    </location>
</feature>
<evidence type="ECO:0000313" key="2">
    <source>
        <dbReference type="EMBL" id="ASP46273.1"/>
    </source>
</evidence>
<dbReference type="GeneID" id="54981309"/>
<protein>
    <recommendedName>
        <fullName evidence="4">Lipoprotein</fullName>
    </recommendedName>
</protein>
<keyword evidence="1" id="KW-0812">Transmembrane</keyword>
<organism evidence="2 3">
    <name type="scientific">Marinomonas phage CB5A</name>
    <dbReference type="NCBI Taxonomy" id="2022859"/>
    <lineage>
        <taxon>Viruses</taxon>
        <taxon>Duplodnaviria</taxon>
        <taxon>Heunggongvirae</taxon>
        <taxon>Uroviricota</taxon>
        <taxon>Caudoviricetes</taxon>
        <taxon>Autographivirales</taxon>
        <taxon>Autosignataviridae</taxon>
        <taxon>Colwellvirinae</taxon>
        <taxon>Murciavirus</taxon>
        <taxon>Murciavirus CB5A</taxon>
    </lineage>
</organism>
<dbReference type="RefSeq" id="YP_009791140.1">
    <property type="nucleotide sequence ID" value="NC_047836.1"/>
</dbReference>
<dbReference type="PROSITE" id="PS51257">
    <property type="entry name" value="PROKAR_LIPOPROTEIN"/>
    <property type="match status" value="1"/>
</dbReference>
<keyword evidence="1" id="KW-1133">Transmembrane helix</keyword>
<name>A0A222G3V9_9CAUD</name>
<accession>A0A222G3V9</accession>
<evidence type="ECO:0000256" key="1">
    <source>
        <dbReference type="SAM" id="Phobius"/>
    </source>
</evidence>
<sequence length="132" mass="14369">MELKHIRKLKGRSLTAYVLILATLTGCSSLGGLALDALSPSDGVTATAQVGEENQSGLANASIDSGDEVSTVLELDEVQGDATVDASQIWETNINMPTYVVILIALGFWMIRTPTGMFFDFMRARRRFNKEK</sequence>
<proteinExistence type="predicted"/>
<dbReference type="EMBL" id="MF481197">
    <property type="protein sequence ID" value="ASP46273.1"/>
    <property type="molecule type" value="Genomic_DNA"/>
</dbReference>
<keyword evidence="1" id="KW-0472">Membrane</keyword>
<dbReference type="KEGG" id="vg:54981309"/>
<evidence type="ECO:0008006" key="4">
    <source>
        <dbReference type="Google" id="ProtNLM"/>
    </source>
</evidence>
<reference evidence="2 3" key="1">
    <citation type="submission" date="2017-07" db="EMBL/GenBank/DDBJ databases">
        <title>Complete genome sequence of the Marinomonas phage CB5A.</title>
        <authorList>
            <person name="Lucas-Elio P."/>
            <person name="Aroca-Crevillen A."/>
            <person name="Garcia-Guillen I.M."/>
            <person name="Silas S."/>
            <person name="Fire A.Z."/>
            <person name="Sanchez-Amat A."/>
        </authorList>
    </citation>
    <scope>NUCLEOTIDE SEQUENCE [LARGE SCALE GENOMIC DNA]</scope>
</reference>
<feature type="transmembrane region" description="Helical" evidence="1">
    <location>
        <begin position="99"/>
        <end position="122"/>
    </location>
</feature>
<dbReference type="Proteomes" id="UP000222540">
    <property type="component" value="Segment"/>
</dbReference>
<evidence type="ECO:0000313" key="3">
    <source>
        <dbReference type="Proteomes" id="UP000222540"/>
    </source>
</evidence>